<dbReference type="Pfam" id="PF13517">
    <property type="entry name" value="FG-GAP_3"/>
    <property type="match status" value="1"/>
</dbReference>
<dbReference type="EMBL" id="JBHRWR010000017">
    <property type="protein sequence ID" value="MFC3576777.1"/>
    <property type="molecule type" value="Genomic_DNA"/>
</dbReference>
<dbReference type="InterPro" id="IPR013517">
    <property type="entry name" value="FG-GAP"/>
</dbReference>
<dbReference type="SUPFAM" id="SSF69318">
    <property type="entry name" value="Integrin alpha N-terminal domain"/>
    <property type="match status" value="1"/>
</dbReference>
<keyword evidence="4" id="KW-1185">Reference proteome</keyword>
<evidence type="ECO:0000313" key="3">
    <source>
        <dbReference type="EMBL" id="MFC3576777.1"/>
    </source>
</evidence>
<protein>
    <submittedName>
        <fullName evidence="3">VCBS repeat-containing protein</fullName>
    </submittedName>
</protein>
<reference evidence="4" key="1">
    <citation type="journal article" date="2019" name="Int. J. Syst. Evol. Microbiol.">
        <title>The Global Catalogue of Microorganisms (GCM) 10K type strain sequencing project: providing services to taxonomists for standard genome sequencing and annotation.</title>
        <authorList>
            <consortium name="The Broad Institute Genomics Platform"/>
            <consortium name="The Broad Institute Genome Sequencing Center for Infectious Disease"/>
            <person name="Wu L."/>
            <person name="Ma J."/>
        </authorList>
    </citation>
    <scope>NUCLEOTIDE SEQUENCE [LARGE SCALE GENOMIC DNA]</scope>
    <source>
        <strain evidence="4">CGMCC 4.7035</strain>
    </source>
</reference>
<proteinExistence type="predicted"/>
<accession>A0ABV7SM66</accession>
<evidence type="ECO:0000256" key="1">
    <source>
        <dbReference type="ARBA" id="ARBA00022729"/>
    </source>
</evidence>
<keyword evidence="1 2" id="KW-0732">Signal</keyword>
<evidence type="ECO:0000256" key="2">
    <source>
        <dbReference type="SAM" id="SignalP"/>
    </source>
</evidence>
<sequence>MAKSSGSNVRQTLARVTAAALTAALAATGTSAFAADGTGPAYTPLTAQGKVSKAEKFTASAGTAAAEDAQVNPLYGVDNNGDMWGYGLTGTGGLTAREKAGYGWNYARFITQADNDNDGAADGIWHVTDGNLYSWLDSAADDVKVGSGWNIYNRLFSAGSLGGAAADDLLARDADGVLWLYLGYGNGKVTSRYKVGSGWNAYTQLAGKGDLTGDGKDDIVAKDTSGVLWLYKGTGNYKAPFQSRTRIGGGWNIYNNLVSVGDIDVDGITDLIARDKDGALWLYKGTGNAAAPFQPRVKIGSSGWNTYRLMF</sequence>
<dbReference type="RefSeq" id="WP_310776566.1">
    <property type="nucleotide sequence ID" value="NZ_JBHRWR010000017.1"/>
</dbReference>
<comment type="caution">
    <text evidence="3">The sequence shown here is derived from an EMBL/GenBank/DDBJ whole genome shotgun (WGS) entry which is preliminary data.</text>
</comment>
<dbReference type="InterPro" id="IPR028994">
    <property type="entry name" value="Integrin_alpha_N"/>
</dbReference>
<dbReference type="Gene3D" id="2.115.10.10">
    <property type="entry name" value="Tachylectin 2"/>
    <property type="match status" value="1"/>
</dbReference>
<evidence type="ECO:0000313" key="4">
    <source>
        <dbReference type="Proteomes" id="UP001595701"/>
    </source>
</evidence>
<organism evidence="3 4">
    <name type="scientific">Streptomyces yaanensis</name>
    <dbReference type="NCBI Taxonomy" id="1142239"/>
    <lineage>
        <taxon>Bacteria</taxon>
        <taxon>Bacillati</taxon>
        <taxon>Actinomycetota</taxon>
        <taxon>Actinomycetes</taxon>
        <taxon>Kitasatosporales</taxon>
        <taxon>Streptomycetaceae</taxon>
        <taxon>Streptomyces</taxon>
    </lineage>
</organism>
<feature type="signal peptide" evidence="2">
    <location>
        <begin position="1"/>
        <end position="34"/>
    </location>
</feature>
<name>A0ABV7SM66_9ACTN</name>
<dbReference type="Proteomes" id="UP001595701">
    <property type="component" value="Unassembled WGS sequence"/>
</dbReference>
<gene>
    <name evidence="3" type="ORF">ACFOZ0_26540</name>
</gene>
<feature type="chain" id="PRO_5046438005" evidence="2">
    <location>
        <begin position="35"/>
        <end position="311"/>
    </location>
</feature>